<feature type="chain" id="PRO_5006914955" description="Lipoprotein" evidence="2">
    <location>
        <begin position="22"/>
        <end position="117"/>
    </location>
</feature>
<feature type="transmembrane region" description="Helical" evidence="1">
    <location>
        <begin position="86"/>
        <end position="104"/>
    </location>
</feature>
<name>A0A0W0VNP2_9GAMM</name>
<keyword evidence="1" id="KW-1133">Transmembrane helix</keyword>
<keyword evidence="1" id="KW-0812">Transmembrane</keyword>
<accession>A0A0W0VNP2</accession>
<dbReference type="EMBL" id="LNYH01000093">
    <property type="protein sequence ID" value="KTD21446.1"/>
    <property type="molecule type" value="Genomic_DNA"/>
</dbReference>
<protein>
    <recommendedName>
        <fullName evidence="5">Lipoprotein</fullName>
    </recommendedName>
</protein>
<evidence type="ECO:0008006" key="5">
    <source>
        <dbReference type="Google" id="ProtNLM"/>
    </source>
</evidence>
<reference evidence="3 4" key="1">
    <citation type="submission" date="2015-11" db="EMBL/GenBank/DDBJ databases">
        <title>Genomic analysis of 38 Legionella species identifies large and diverse effector repertoires.</title>
        <authorList>
            <person name="Burstein D."/>
            <person name="Amaro F."/>
            <person name="Zusman T."/>
            <person name="Lifshitz Z."/>
            <person name="Cohen O."/>
            <person name="Gilbert J.A."/>
            <person name="Pupko T."/>
            <person name="Shuman H.A."/>
            <person name="Segal G."/>
        </authorList>
    </citation>
    <scope>NUCLEOTIDE SEQUENCE [LARGE SCALE GENOMIC DNA]</scope>
    <source>
        <strain evidence="3 4">Bercovier 4</strain>
    </source>
</reference>
<comment type="caution">
    <text evidence="3">The sequence shown here is derived from an EMBL/GenBank/DDBJ whole genome shotgun (WGS) entry which is preliminary data.</text>
</comment>
<dbReference type="STRING" id="454.Lisr_1555"/>
<evidence type="ECO:0000313" key="3">
    <source>
        <dbReference type="EMBL" id="KTD21446.1"/>
    </source>
</evidence>
<evidence type="ECO:0000256" key="2">
    <source>
        <dbReference type="SAM" id="SignalP"/>
    </source>
</evidence>
<feature type="signal peptide" evidence="2">
    <location>
        <begin position="1"/>
        <end position="21"/>
    </location>
</feature>
<sequence>MLKNMHLKQSFFLKLSILLLASCQLWVTSIHSNFFEQKSVKHTTKYLSSNSKCRKNASENINLKPCQKSQSSMFCMLYTEYTSTTYAPFGQLLIFFLPGILTIGKLKKIYKPPKLSF</sequence>
<dbReference type="AlphaFoldDB" id="A0A0W0VNP2"/>
<proteinExistence type="predicted"/>
<evidence type="ECO:0000256" key="1">
    <source>
        <dbReference type="SAM" id="Phobius"/>
    </source>
</evidence>
<dbReference type="Proteomes" id="UP000054761">
    <property type="component" value="Unassembled WGS sequence"/>
</dbReference>
<keyword evidence="4" id="KW-1185">Reference proteome</keyword>
<evidence type="ECO:0000313" key="4">
    <source>
        <dbReference type="Proteomes" id="UP000054761"/>
    </source>
</evidence>
<dbReference type="PATRIC" id="fig|454.4.peg.1696"/>
<gene>
    <name evidence="3" type="ORF">Lisr_1555</name>
</gene>
<organism evidence="3 4">
    <name type="scientific">Legionella israelensis</name>
    <dbReference type="NCBI Taxonomy" id="454"/>
    <lineage>
        <taxon>Bacteria</taxon>
        <taxon>Pseudomonadati</taxon>
        <taxon>Pseudomonadota</taxon>
        <taxon>Gammaproteobacteria</taxon>
        <taxon>Legionellales</taxon>
        <taxon>Legionellaceae</taxon>
        <taxon>Legionella</taxon>
    </lineage>
</organism>
<keyword evidence="2" id="KW-0732">Signal</keyword>
<keyword evidence="1" id="KW-0472">Membrane</keyword>